<proteinExistence type="predicted"/>
<comment type="caution">
    <text evidence="1">The sequence shown here is derived from an EMBL/GenBank/DDBJ whole genome shotgun (WGS) entry which is preliminary data.</text>
</comment>
<dbReference type="EMBL" id="JAENHL010000007">
    <property type="protein sequence ID" value="MBK1867960.1"/>
    <property type="molecule type" value="Genomic_DNA"/>
</dbReference>
<evidence type="ECO:0000313" key="2">
    <source>
        <dbReference type="Proteomes" id="UP000616151"/>
    </source>
</evidence>
<gene>
    <name evidence="1" type="primary">gcvA</name>
    <name evidence="1" type="ORF">JHL16_16505</name>
</gene>
<name>A0ACC5R5S8_9HYPH</name>
<accession>A0ACC5R5S8</accession>
<dbReference type="Proteomes" id="UP000616151">
    <property type="component" value="Unassembled WGS sequence"/>
</dbReference>
<evidence type="ECO:0000313" key="1">
    <source>
        <dbReference type="EMBL" id="MBK1867960.1"/>
    </source>
</evidence>
<reference evidence="1" key="1">
    <citation type="submission" date="2021-01" db="EMBL/GenBank/DDBJ databases">
        <authorList>
            <person name="Sun Q."/>
        </authorList>
    </citation>
    <scope>NUCLEOTIDE SEQUENCE</scope>
    <source>
        <strain evidence="1">YIM B02566</strain>
    </source>
</reference>
<keyword evidence="2" id="KW-1185">Reference proteome</keyword>
<protein>
    <submittedName>
        <fullName evidence="1">Transcriptional regulator GcvA</fullName>
    </submittedName>
</protein>
<sequence>MRFPDMRRLPPLQTLRAFEAAARLRSFTAAARELNITQSAVSQQVQLLEESLGKTLFDRLTRRLALTRAGELFAPTVRQALEMIAEVTGHVCADAPASDLSLAVIPSLSTRWLVARLPRFRGRHPDIDLALFPAIEASEIQECGADLGILYGTGRWRGFRSEELLRETIFPVCSPDLLAASFHDVDDIFGCTLLRDADVKHEYWPAWLAAAGTRKRVVTQGPRFDSLSDMIAAAIDGQGIALVRGLLVADDLKVGRLVKPFKTEIPSRYAYHLVWSKTPRNRIAALAFREWITEEMTAHTA</sequence>
<organism evidence="1 2">
    <name type="scientific">Taklimakanibacter albus</name>
    <dbReference type="NCBI Taxonomy" id="2800327"/>
    <lineage>
        <taxon>Bacteria</taxon>
        <taxon>Pseudomonadati</taxon>
        <taxon>Pseudomonadota</taxon>
        <taxon>Alphaproteobacteria</taxon>
        <taxon>Hyphomicrobiales</taxon>
        <taxon>Aestuariivirgaceae</taxon>
        <taxon>Taklimakanibacter</taxon>
    </lineage>
</organism>